<dbReference type="GO" id="GO:0032036">
    <property type="term" value="F:myosin heavy chain binding"/>
    <property type="evidence" value="ECO:0007669"/>
    <property type="project" value="TreeGrafter"/>
</dbReference>
<accession>A0A5B7E8P8</accession>
<sequence length="233" mass="25793">MTSSGSPISFLLMSISSLYSSAIAVLEEPPGDMRCSRSLTAVVEEAYVSYIARLLSSGRAAFNEDQIVGELGEGVALQGDSATSLCQSHRGSLLTFTEFQEAFSIFDQKGDGKIQVSQIGEVLRALGQNPTEADVKKLSHQHRPGEKLTDEEVEQLLAGQEDSQGNINYEEFVRLVLKRYRDKGTKGQRMLILRWRVERMVERWGNAVTGSEPQKAARPCRLNNDVTVHSIIM</sequence>
<evidence type="ECO:0000256" key="2">
    <source>
        <dbReference type="SAM" id="SignalP"/>
    </source>
</evidence>
<proteinExistence type="predicted"/>
<protein>
    <submittedName>
        <fullName evidence="4">Myosin-2 essential light chain</fullName>
    </submittedName>
</protein>
<dbReference type="InterPro" id="IPR002048">
    <property type="entry name" value="EF_hand_dom"/>
</dbReference>
<evidence type="ECO:0000256" key="1">
    <source>
        <dbReference type="ARBA" id="ARBA00022737"/>
    </source>
</evidence>
<dbReference type="Pfam" id="PF13499">
    <property type="entry name" value="EF-hand_7"/>
    <property type="match status" value="1"/>
</dbReference>
<feature type="chain" id="PRO_5023020555" evidence="2">
    <location>
        <begin position="25"/>
        <end position="233"/>
    </location>
</feature>
<feature type="signal peptide" evidence="2">
    <location>
        <begin position="1"/>
        <end position="24"/>
    </location>
</feature>
<dbReference type="PROSITE" id="PS50222">
    <property type="entry name" value="EF_HAND_2"/>
    <property type="match status" value="1"/>
</dbReference>
<keyword evidence="1" id="KW-0677">Repeat</keyword>
<evidence type="ECO:0000259" key="3">
    <source>
        <dbReference type="PROSITE" id="PS50222"/>
    </source>
</evidence>
<evidence type="ECO:0000313" key="4">
    <source>
        <dbReference type="EMBL" id="MPC30441.1"/>
    </source>
</evidence>
<dbReference type="GO" id="GO:0016460">
    <property type="term" value="C:myosin II complex"/>
    <property type="evidence" value="ECO:0007669"/>
    <property type="project" value="TreeGrafter"/>
</dbReference>
<dbReference type="EMBL" id="VSRR010002256">
    <property type="protein sequence ID" value="MPC30441.1"/>
    <property type="molecule type" value="Genomic_DNA"/>
</dbReference>
<dbReference type="PANTHER" id="PTHR23048">
    <property type="entry name" value="MYOSIN LIGHT CHAIN 1, 3"/>
    <property type="match status" value="1"/>
</dbReference>
<dbReference type="OrthoDB" id="5959761at2759"/>
<keyword evidence="2" id="KW-0732">Signal</keyword>
<dbReference type="GO" id="GO:0005509">
    <property type="term" value="F:calcium ion binding"/>
    <property type="evidence" value="ECO:0007669"/>
    <property type="project" value="InterPro"/>
</dbReference>
<feature type="domain" description="EF-hand" evidence="3">
    <location>
        <begin position="94"/>
        <end position="129"/>
    </location>
</feature>
<evidence type="ECO:0000313" key="5">
    <source>
        <dbReference type="Proteomes" id="UP000324222"/>
    </source>
</evidence>
<dbReference type="InterPro" id="IPR011992">
    <property type="entry name" value="EF-hand-dom_pair"/>
</dbReference>
<comment type="caution">
    <text evidence="4">The sequence shown here is derived from an EMBL/GenBank/DDBJ whole genome shotgun (WGS) entry which is preliminary data.</text>
</comment>
<dbReference type="SUPFAM" id="SSF47473">
    <property type="entry name" value="EF-hand"/>
    <property type="match status" value="1"/>
</dbReference>
<reference evidence="4 5" key="1">
    <citation type="submission" date="2019-05" db="EMBL/GenBank/DDBJ databases">
        <title>Another draft genome of Portunus trituberculatus and its Hox gene families provides insights of decapod evolution.</title>
        <authorList>
            <person name="Jeong J.-H."/>
            <person name="Song I."/>
            <person name="Kim S."/>
            <person name="Choi T."/>
            <person name="Kim D."/>
            <person name="Ryu S."/>
            <person name="Kim W."/>
        </authorList>
    </citation>
    <scope>NUCLEOTIDE SEQUENCE [LARGE SCALE GENOMIC DNA]</scope>
    <source>
        <tissue evidence="4">Muscle</tissue>
    </source>
</reference>
<dbReference type="InterPro" id="IPR050230">
    <property type="entry name" value="CALM/Myosin/TropC-like"/>
</dbReference>
<dbReference type="FunFam" id="1.10.238.10:FF:000178">
    <property type="entry name" value="Calmodulin-2 A"/>
    <property type="match status" value="1"/>
</dbReference>
<dbReference type="Gene3D" id="1.10.238.10">
    <property type="entry name" value="EF-hand"/>
    <property type="match status" value="2"/>
</dbReference>
<gene>
    <name evidence="4" type="primary">Mlc-c_0</name>
    <name evidence="4" type="ORF">E2C01_023709</name>
</gene>
<keyword evidence="5" id="KW-1185">Reference proteome</keyword>
<organism evidence="4 5">
    <name type="scientific">Portunus trituberculatus</name>
    <name type="common">Swimming crab</name>
    <name type="synonym">Neptunus trituberculatus</name>
    <dbReference type="NCBI Taxonomy" id="210409"/>
    <lineage>
        <taxon>Eukaryota</taxon>
        <taxon>Metazoa</taxon>
        <taxon>Ecdysozoa</taxon>
        <taxon>Arthropoda</taxon>
        <taxon>Crustacea</taxon>
        <taxon>Multicrustacea</taxon>
        <taxon>Malacostraca</taxon>
        <taxon>Eumalacostraca</taxon>
        <taxon>Eucarida</taxon>
        <taxon>Decapoda</taxon>
        <taxon>Pleocyemata</taxon>
        <taxon>Brachyura</taxon>
        <taxon>Eubrachyura</taxon>
        <taxon>Portunoidea</taxon>
        <taxon>Portunidae</taxon>
        <taxon>Portuninae</taxon>
        <taxon>Portunus</taxon>
    </lineage>
</organism>
<dbReference type="CDD" id="cd00051">
    <property type="entry name" value="EFh"/>
    <property type="match status" value="1"/>
</dbReference>
<name>A0A5B7E8P8_PORTR</name>
<dbReference type="PANTHER" id="PTHR23048:SF49">
    <property type="entry name" value="FI08416P-RELATED"/>
    <property type="match status" value="1"/>
</dbReference>
<dbReference type="AlphaFoldDB" id="A0A5B7E8P8"/>
<dbReference type="Proteomes" id="UP000324222">
    <property type="component" value="Unassembled WGS sequence"/>
</dbReference>